<comment type="caution">
    <text evidence="2">The sequence shown here is derived from an EMBL/GenBank/DDBJ whole genome shotgun (WGS) entry which is preliminary data.</text>
</comment>
<feature type="domain" description="DUF4440" evidence="1">
    <location>
        <begin position="14"/>
        <end position="113"/>
    </location>
</feature>
<evidence type="ECO:0000313" key="3">
    <source>
        <dbReference type="Proteomes" id="UP001589568"/>
    </source>
</evidence>
<dbReference type="Gene3D" id="3.10.450.50">
    <property type="match status" value="1"/>
</dbReference>
<sequence length="129" mass="13930">MLAERPEDVPLVFAELFNSGDPEKVAQIYESGAVFVPEPGAPLTGREAYDANARFQGLGVPITVRPRHVYATGDVALLIVDWVIDGTDRDGRPVHIEGTATDVARRGPDGRWRYVVDNPFGAAPESVAS</sequence>
<dbReference type="Pfam" id="PF14534">
    <property type="entry name" value="DUF4440"/>
    <property type="match status" value="1"/>
</dbReference>
<keyword evidence="3" id="KW-1185">Reference proteome</keyword>
<protein>
    <submittedName>
        <fullName evidence="2">YybH family protein</fullName>
    </submittedName>
</protein>
<name>A0ABV5NX47_9ACTN</name>
<dbReference type="InterPro" id="IPR032710">
    <property type="entry name" value="NTF2-like_dom_sf"/>
</dbReference>
<accession>A0ABV5NX47</accession>
<dbReference type="Proteomes" id="UP001589568">
    <property type="component" value="Unassembled WGS sequence"/>
</dbReference>
<dbReference type="EMBL" id="JBHMCF010000040">
    <property type="protein sequence ID" value="MFB9474899.1"/>
    <property type="molecule type" value="Genomic_DNA"/>
</dbReference>
<dbReference type="SUPFAM" id="SSF54427">
    <property type="entry name" value="NTF2-like"/>
    <property type="match status" value="1"/>
</dbReference>
<evidence type="ECO:0000313" key="2">
    <source>
        <dbReference type="EMBL" id="MFB9474899.1"/>
    </source>
</evidence>
<evidence type="ECO:0000259" key="1">
    <source>
        <dbReference type="Pfam" id="PF14534"/>
    </source>
</evidence>
<dbReference type="InterPro" id="IPR027843">
    <property type="entry name" value="DUF4440"/>
</dbReference>
<proteinExistence type="predicted"/>
<dbReference type="CDD" id="cd00531">
    <property type="entry name" value="NTF2_like"/>
    <property type="match status" value="1"/>
</dbReference>
<gene>
    <name evidence="2" type="ORF">ACFFR3_35850</name>
</gene>
<organism evidence="2 3">
    <name type="scientific">Nonomuraea salmonea</name>
    <dbReference type="NCBI Taxonomy" id="46181"/>
    <lineage>
        <taxon>Bacteria</taxon>
        <taxon>Bacillati</taxon>
        <taxon>Actinomycetota</taxon>
        <taxon>Actinomycetes</taxon>
        <taxon>Streptosporangiales</taxon>
        <taxon>Streptosporangiaceae</taxon>
        <taxon>Nonomuraea</taxon>
    </lineage>
</organism>
<dbReference type="RefSeq" id="WP_379484588.1">
    <property type="nucleotide sequence ID" value="NZ_JBHMCF010000040.1"/>
</dbReference>
<reference evidence="2 3" key="1">
    <citation type="submission" date="2024-09" db="EMBL/GenBank/DDBJ databases">
        <authorList>
            <person name="Sun Q."/>
            <person name="Mori K."/>
        </authorList>
    </citation>
    <scope>NUCLEOTIDE SEQUENCE [LARGE SCALE GENOMIC DNA]</scope>
    <source>
        <strain evidence="2 3">JCM 3324</strain>
    </source>
</reference>